<gene>
    <name evidence="1" type="ORF">DAMNIGENAA_29910</name>
</gene>
<evidence type="ECO:0000313" key="2">
    <source>
        <dbReference type="Proteomes" id="UP001144372"/>
    </source>
</evidence>
<dbReference type="RefSeq" id="WP_281795500.1">
    <property type="nucleotide sequence ID" value="NZ_BSDR01000001.1"/>
</dbReference>
<dbReference type="Proteomes" id="UP001144372">
    <property type="component" value="Unassembled WGS sequence"/>
</dbReference>
<dbReference type="SUPFAM" id="SSF48208">
    <property type="entry name" value="Six-hairpin glycosidases"/>
    <property type="match status" value="1"/>
</dbReference>
<accession>A0A9W6FVE8</accession>
<name>A0A9W6FVE8_9BACT</name>
<dbReference type="AlphaFoldDB" id="A0A9W6FVE8"/>
<reference evidence="1" key="1">
    <citation type="submission" date="2022-12" db="EMBL/GenBank/DDBJ databases">
        <title>Reference genome sequencing for broad-spectrum identification of bacterial and archaeal isolates by mass spectrometry.</title>
        <authorList>
            <person name="Sekiguchi Y."/>
            <person name="Tourlousse D.M."/>
        </authorList>
    </citation>
    <scope>NUCLEOTIDE SEQUENCE</scope>
    <source>
        <strain evidence="1">ASRB1</strain>
    </source>
</reference>
<comment type="caution">
    <text evidence="1">The sequence shown here is derived from an EMBL/GenBank/DDBJ whole genome shotgun (WGS) entry which is preliminary data.</text>
</comment>
<dbReference type="InterPro" id="IPR008928">
    <property type="entry name" value="6-hairpin_glycosidase_sf"/>
</dbReference>
<proteinExistence type="predicted"/>
<dbReference type="GO" id="GO:0005975">
    <property type="term" value="P:carbohydrate metabolic process"/>
    <property type="evidence" value="ECO:0007669"/>
    <property type="project" value="InterPro"/>
</dbReference>
<protein>
    <submittedName>
        <fullName evidence="1">Uncharacterized protein</fullName>
    </submittedName>
</protein>
<organism evidence="1 2">
    <name type="scientific">Desulforhabdus amnigena</name>
    <dbReference type="NCBI Taxonomy" id="40218"/>
    <lineage>
        <taxon>Bacteria</taxon>
        <taxon>Pseudomonadati</taxon>
        <taxon>Thermodesulfobacteriota</taxon>
        <taxon>Syntrophobacteria</taxon>
        <taxon>Syntrophobacterales</taxon>
        <taxon>Syntrophobacteraceae</taxon>
        <taxon>Desulforhabdus</taxon>
    </lineage>
</organism>
<evidence type="ECO:0000313" key="1">
    <source>
        <dbReference type="EMBL" id="GLI35558.1"/>
    </source>
</evidence>
<sequence>MKKDPKLSIAEEIMLEFAGLTGLSPARDDPRRYLWTDAFAVCNFLELYRRTGTEKYRNLAVELVNQVHNILGRHRKDDPRSGWISGLDELEGKAHPTKGGLRIGKKLNERGPGDRFDDRLEWDRDGQYYHYLTKWMHALARVSAVTGDSTYSGWAIELARTAHARFTYVPFPGGQKRMYWKMRIDLSSPLVPSMGHHDPLDGFITYSEVQASSRQSSKGALELAGEIADMARICKGKDWTTDDALGIGGLLSDAYRVAQMMSAGTFGERDLLKSLLDASRVGLDTYARTNSLRGPADYRLAFRELGLSIGLHALERLQGLIEANQDILDKKRLLLTQIAGMREYLKLIDIIEKFWLEPANREAASWTEHRDINMVMLATSLIPDGFLTLF</sequence>
<dbReference type="EMBL" id="BSDR01000001">
    <property type="protein sequence ID" value="GLI35558.1"/>
    <property type="molecule type" value="Genomic_DNA"/>
</dbReference>
<keyword evidence="2" id="KW-1185">Reference proteome</keyword>